<dbReference type="PANTHER" id="PTHR33416:SF37">
    <property type="entry name" value="OS04G0655600 PROTEIN"/>
    <property type="match status" value="1"/>
</dbReference>
<sequence length="594" mass="63577">MASFFGARRRRSPEEDEEHDRSGNGRSQRRRLSPEEDAASLTDAGATAGSSPGWLTSFVSGAKRVFSSVLLFSSPEEPTSGDEDENDDSEDGNGVNSNENEDVHDTYGAIVPYSDSKLAIEQMVMKEKFSRDEFDKMVELLKTRVTDSNLPDAFEYGTPKDIPSRNMGSGYDFTGAWRSLNRDRNFPGSVPFSGMRSGSFSPGSPLQTSPELCTAAVKEAKKWLEEKRKGTGLKPEDNGPCKLNTDMFSSGLDSDMGSPVDLAKSYMRSLPPWQSPFLGGQRFNTFSGGVHINDDEGPSSKVTMKEDYLSNFWTNLEESRRARMGSFGGSADATKSRHYGSTTRLFENDTSIFSSGSDKNAETEPVNGCPIPIIPAENGNDGIVEPLNPAKDNGNHAAPEIHPVSLCSRLSVANKDATGHSGDAKDPIAEPQKGGSHINSASGASIQIGMNGSTNKTSTNGLLDRSKANSGIETSGNENPSCTNSSSAVLPTSKDLTGSAADAADVVSIDNGMGMNPEEPSKGSKQPEEPSKGSKQPEKPSRGSKQPYVQRGMKRKDVTRAQGNRQFPETGDDNPPGSNMTSEDASDPPCVTSS</sequence>
<dbReference type="GO" id="GO:0005635">
    <property type="term" value="C:nuclear envelope"/>
    <property type="evidence" value="ECO:0007669"/>
    <property type="project" value="TreeGrafter"/>
</dbReference>
<gene>
    <name evidence="2" type="primary">ga18753</name>
    <name evidence="2" type="ORF">PR202_ga18753</name>
</gene>
<feature type="compositionally biased region" description="Low complexity" evidence="1">
    <location>
        <begin position="499"/>
        <end position="508"/>
    </location>
</feature>
<feature type="compositionally biased region" description="Polar residues" evidence="1">
    <location>
        <begin position="468"/>
        <end position="496"/>
    </location>
</feature>
<dbReference type="EMBL" id="BQKI01000009">
    <property type="protein sequence ID" value="GJN01483.1"/>
    <property type="molecule type" value="Genomic_DNA"/>
</dbReference>
<evidence type="ECO:0000313" key="3">
    <source>
        <dbReference type="Proteomes" id="UP001054889"/>
    </source>
</evidence>
<dbReference type="Proteomes" id="UP001054889">
    <property type="component" value="Unassembled WGS sequence"/>
</dbReference>
<name>A0AAV5CSI3_ELECO</name>
<keyword evidence="3" id="KW-1185">Reference proteome</keyword>
<feature type="compositionally biased region" description="Polar residues" evidence="1">
    <location>
        <begin position="437"/>
        <end position="461"/>
    </location>
</feature>
<reference evidence="2" key="2">
    <citation type="submission" date="2021-12" db="EMBL/GenBank/DDBJ databases">
        <title>Resequencing data analysis of finger millet.</title>
        <authorList>
            <person name="Hatakeyama M."/>
            <person name="Aluri S."/>
            <person name="Balachadran M.T."/>
            <person name="Sivarajan S.R."/>
            <person name="Poveda L."/>
            <person name="Shimizu-Inatsugi R."/>
            <person name="Schlapbach R."/>
            <person name="Sreeman S.M."/>
            <person name="Shimizu K.K."/>
        </authorList>
    </citation>
    <scope>NUCLEOTIDE SEQUENCE</scope>
</reference>
<dbReference type="AlphaFoldDB" id="A0AAV5CSI3"/>
<feature type="region of interest" description="Disordered" evidence="1">
    <location>
        <begin position="415"/>
        <end position="594"/>
    </location>
</feature>
<dbReference type="GO" id="GO:0071763">
    <property type="term" value="P:nuclear membrane organization"/>
    <property type="evidence" value="ECO:0007669"/>
    <property type="project" value="TreeGrafter"/>
</dbReference>
<feature type="region of interest" description="Disordered" evidence="1">
    <location>
        <begin position="1"/>
        <end position="53"/>
    </location>
</feature>
<proteinExistence type="predicted"/>
<organism evidence="2 3">
    <name type="scientific">Eleusine coracana subsp. coracana</name>
    <dbReference type="NCBI Taxonomy" id="191504"/>
    <lineage>
        <taxon>Eukaryota</taxon>
        <taxon>Viridiplantae</taxon>
        <taxon>Streptophyta</taxon>
        <taxon>Embryophyta</taxon>
        <taxon>Tracheophyta</taxon>
        <taxon>Spermatophyta</taxon>
        <taxon>Magnoliopsida</taxon>
        <taxon>Liliopsida</taxon>
        <taxon>Poales</taxon>
        <taxon>Poaceae</taxon>
        <taxon>PACMAD clade</taxon>
        <taxon>Chloridoideae</taxon>
        <taxon>Cynodonteae</taxon>
        <taxon>Eleusininae</taxon>
        <taxon>Eleusine</taxon>
    </lineage>
</organism>
<reference evidence="2" key="1">
    <citation type="journal article" date="2018" name="DNA Res.">
        <title>Multiple hybrid de novo genome assembly of finger millet, an orphan allotetraploid crop.</title>
        <authorList>
            <person name="Hatakeyama M."/>
            <person name="Aluri S."/>
            <person name="Balachadran M.T."/>
            <person name="Sivarajan S.R."/>
            <person name="Patrignani A."/>
            <person name="Gruter S."/>
            <person name="Poveda L."/>
            <person name="Shimizu-Inatsugi R."/>
            <person name="Baeten J."/>
            <person name="Francoijs K.J."/>
            <person name="Nataraja K.N."/>
            <person name="Reddy Y.A.N."/>
            <person name="Phadnis S."/>
            <person name="Ravikumar R.L."/>
            <person name="Schlapbach R."/>
            <person name="Sreeman S.M."/>
            <person name="Shimizu K.K."/>
        </authorList>
    </citation>
    <scope>NUCLEOTIDE SEQUENCE</scope>
</reference>
<evidence type="ECO:0000256" key="1">
    <source>
        <dbReference type="SAM" id="MobiDB-lite"/>
    </source>
</evidence>
<evidence type="ECO:0008006" key="4">
    <source>
        <dbReference type="Google" id="ProtNLM"/>
    </source>
</evidence>
<accession>A0AAV5CSI3</accession>
<evidence type="ECO:0000313" key="2">
    <source>
        <dbReference type="EMBL" id="GJN01483.1"/>
    </source>
</evidence>
<protein>
    <recommendedName>
        <fullName evidence="4">Protein KAKU4</fullName>
    </recommendedName>
</protein>
<feature type="compositionally biased region" description="Basic and acidic residues" evidence="1">
    <location>
        <begin position="519"/>
        <end position="541"/>
    </location>
</feature>
<feature type="compositionally biased region" description="Acidic residues" evidence="1">
    <location>
        <begin position="79"/>
        <end position="91"/>
    </location>
</feature>
<dbReference type="PANTHER" id="PTHR33416">
    <property type="entry name" value="NUCLEAR PORE COMPLEX PROTEIN NUP1"/>
    <property type="match status" value="1"/>
</dbReference>
<feature type="region of interest" description="Disordered" evidence="1">
    <location>
        <begin position="73"/>
        <end position="107"/>
    </location>
</feature>
<comment type="caution">
    <text evidence="2">The sequence shown here is derived from an EMBL/GenBank/DDBJ whole genome shotgun (WGS) entry which is preliminary data.</text>
</comment>